<keyword evidence="1" id="KW-0812">Transmembrane</keyword>
<dbReference type="RefSeq" id="YP_010780367.1">
    <property type="nucleotide sequence ID" value="NC_075038.1"/>
</dbReference>
<proteinExistence type="predicted"/>
<dbReference type="Pfam" id="PF21722">
    <property type="entry name" value="Gly_rich_2"/>
    <property type="match status" value="1"/>
</dbReference>
<evidence type="ECO:0000259" key="2">
    <source>
        <dbReference type="Pfam" id="PF21722"/>
    </source>
</evidence>
<feature type="domain" description="Glycine-rich" evidence="2">
    <location>
        <begin position="52"/>
        <end position="259"/>
    </location>
</feature>
<evidence type="ECO:0000313" key="3">
    <source>
        <dbReference type="EMBL" id="QKU33759.1"/>
    </source>
</evidence>
<keyword evidence="1" id="KW-1133">Transmembrane helix</keyword>
<dbReference type="GeneID" id="80517058"/>
<reference evidence="3" key="2">
    <citation type="journal article" date="2018" name="Nat. Commun.">
        <title>Tailed giant Tupanvirus possesses the most complete translational apparatus of the known virosphere.</title>
        <authorList>
            <person name="Abrahao J."/>
            <person name="Silva L."/>
            <person name="Silva L.S."/>
            <person name="Khalil J.Y.B."/>
            <person name="Rodrigues R."/>
            <person name="Arantes T."/>
            <person name="Assis F."/>
            <person name="Boratto P."/>
            <person name="Andrade M."/>
            <person name="Kroon E.G."/>
            <person name="Ribeiro B."/>
            <person name="Bergier I."/>
            <person name="Seligmann H."/>
            <person name="Ghigo E."/>
            <person name="Colson P."/>
            <person name="Levasseur A."/>
            <person name="Kroemer G."/>
            <person name="Raoult D."/>
            <person name="La Scola B."/>
        </authorList>
    </citation>
    <scope>NUCLEOTIDE SEQUENCE [LARGE SCALE GENOMIC DNA]</scope>
    <source>
        <strain evidence="3">Deep ocean</strain>
    </source>
</reference>
<dbReference type="KEGG" id="vg:80517058"/>
<organism evidence="3">
    <name type="scientific">Tupanvirus deep ocean</name>
    <dbReference type="NCBI Taxonomy" id="2126984"/>
    <lineage>
        <taxon>Viruses</taxon>
        <taxon>Varidnaviria</taxon>
        <taxon>Bamfordvirae</taxon>
        <taxon>Nucleocytoviricota</taxon>
        <taxon>Megaviricetes</taxon>
        <taxon>Imitervirales</taxon>
        <taxon>Mimiviridae</taxon>
        <taxon>Megamimivirinae</taxon>
        <taxon>Tupanvirus</taxon>
        <taxon>Tupanvirus altamarinense</taxon>
    </lineage>
</organism>
<sequence length="321" mass="33935">MFLNKMFLNKFFRLVLLVTLFGYCMANISMLTYQTPGTYLLKPEDYYYSDTIIFELWGGGAGGGNPEPKPCTSCGGGGGGSYLKAFVKTNNQTFNITIGAGGSGGRGDYKIFGSNNTDYQGTSGSHGESTMVISLDHNHVVNLVAGGGFSGDVGGIGGNVLSTKGSDNYIAIQGQSQQYFGHPTLTYLFVGGNGAVGGSGGNTYVNTKLHDIHYFIVGSSGGFPGGGGFGMSSTTFTDTNNSTTTCGSGANGSVVIYYENKSSSPPIILDDDSSHTNGMDIGFRIFSIFIILIISMSLIIFIVVLAYKCIQKYRNTRFVSV</sequence>
<name>A0A6N1NDT1_9VIRU</name>
<reference evidence="3" key="1">
    <citation type="submission" date="2017-06" db="EMBL/GenBank/DDBJ databases">
        <authorList>
            <person name="Assis F.L."/>
            <person name="Abrahao J.S."/>
            <person name="Silva L."/>
            <person name="Khalil J.B."/>
            <person name="Rodrigues R."/>
            <person name="Silva L.S."/>
            <person name="Boratto P."/>
            <person name="Andrade M."/>
            <person name="Kroon E.G."/>
            <person name="Ribeiro B."/>
            <person name="Bergier I."/>
            <person name="Seligmann H."/>
            <person name="Ghigo E."/>
            <person name="Colson P."/>
            <person name="Levasseur A."/>
            <person name="Raoult D."/>
            <person name="Scola B.L."/>
        </authorList>
    </citation>
    <scope>NUCLEOTIDE SEQUENCE</scope>
    <source>
        <strain evidence="3">Deep ocean</strain>
    </source>
</reference>
<protein>
    <submittedName>
        <fullName evidence="3">Putative ORFan</fullName>
    </submittedName>
</protein>
<keyword evidence="1" id="KW-0472">Membrane</keyword>
<dbReference type="EMBL" id="MF405918">
    <property type="protein sequence ID" value="QKU33759.1"/>
    <property type="molecule type" value="Genomic_DNA"/>
</dbReference>
<evidence type="ECO:0000256" key="1">
    <source>
        <dbReference type="SAM" id="Phobius"/>
    </source>
</evidence>
<accession>A0A6N1NDT1</accession>
<dbReference type="InterPro" id="IPR049304">
    <property type="entry name" value="Gly_rich_dom"/>
</dbReference>
<feature type="transmembrane region" description="Helical" evidence="1">
    <location>
        <begin position="285"/>
        <end position="307"/>
    </location>
</feature>